<feature type="active site" evidence="10 11">
    <location>
        <position position="67"/>
    </location>
</feature>
<dbReference type="HAMAP" id="MF_00202">
    <property type="entry name" value="Idi"/>
    <property type="match status" value="1"/>
</dbReference>
<evidence type="ECO:0000256" key="6">
    <source>
        <dbReference type="ARBA" id="ARBA00022842"/>
    </source>
</evidence>
<feature type="binding site" evidence="10">
    <location>
        <position position="25"/>
    </location>
    <ligand>
        <name>Mn(2+)</name>
        <dbReference type="ChEBI" id="CHEBI:29035"/>
    </ligand>
</feature>
<comment type="caution">
    <text evidence="13">The sequence shown here is derived from an EMBL/GenBank/DDBJ whole genome shotgun (WGS) entry which is preliminary data.</text>
</comment>
<evidence type="ECO:0000256" key="9">
    <source>
        <dbReference type="ARBA" id="ARBA00023235"/>
    </source>
</evidence>
<keyword evidence="7 10" id="KW-0464">Manganese</keyword>
<gene>
    <name evidence="10 13" type="primary">idi</name>
    <name evidence="13" type="ORF">OSB52_22265</name>
</gene>
<dbReference type="PIRSF" id="PIRSF018427">
    <property type="entry name" value="Isopntndiph_ism"/>
    <property type="match status" value="1"/>
</dbReference>
<keyword evidence="5 10" id="KW-0479">Metal-binding</keyword>
<feature type="binding site" evidence="10">
    <location>
        <position position="114"/>
    </location>
    <ligand>
        <name>Mn(2+)</name>
        <dbReference type="ChEBI" id="CHEBI:29035"/>
    </ligand>
</feature>
<organism evidence="13 14">
    <name type="scientific">Gordonia aquimaris</name>
    <dbReference type="NCBI Taxonomy" id="2984863"/>
    <lineage>
        <taxon>Bacteria</taxon>
        <taxon>Bacillati</taxon>
        <taxon>Actinomycetota</taxon>
        <taxon>Actinomycetes</taxon>
        <taxon>Mycobacteriales</taxon>
        <taxon>Gordoniaceae</taxon>
        <taxon>Gordonia</taxon>
    </lineage>
</organism>
<reference evidence="13" key="1">
    <citation type="submission" date="2022-10" db="EMBL/GenBank/DDBJ databases">
        <title>WGS of marine actinomycetes from Thailand.</title>
        <authorList>
            <person name="Thawai C."/>
        </authorList>
    </citation>
    <scope>NUCLEOTIDE SEQUENCE</scope>
    <source>
        <strain evidence="13">SW21</strain>
    </source>
</reference>
<dbReference type="EMBL" id="JAPKFM010000033">
    <property type="protein sequence ID" value="MCX2966805.1"/>
    <property type="molecule type" value="Genomic_DNA"/>
</dbReference>
<comment type="similarity">
    <text evidence="2 10">Belongs to the IPP isomerase type 1 family.</text>
</comment>
<feature type="binding site" evidence="10">
    <location>
        <position position="87"/>
    </location>
    <ligand>
        <name>Mg(2+)</name>
        <dbReference type="ChEBI" id="CHEBI:18420"/>
    </ligand>
</feature>
<dbReference type="Pfam" id="PF00293">
    <property type="entry name" value="NUDIX"/>
    <property type="match status" value="1"/>
</dbReference>
<dbReference type="RefSeq" id="WP_266063558.1">
    <property type="nucleotide sequence ID" value="NZ_JAPKFM010000033.1"/>
</dbReference>
<dbReference type="PANTHER" id="PTHR10885">
    <property type="entry name" value="ISOPENTENYL-DIPHOSPHATE DELTA-ISOMERASE"/>
    <property type="match status" value="1"/>
</dbReference>
<evidence type="ECO:0000256" key="10">
    <source>
        <dbReference type="HAMAP-Rule" id="MF_00202"/>
    </source>
</evidence>
<name>A0A9X3D8K4_9ACTN</name>
<feature type="active site" evidence="10 11">
    <location>
        <position position="116"/>
    </location>
</feature>
<dbReference type="GO" id="GO:0008299">
    <property type="term" value="P:isoprenoid biosynthetic process"/>
    <property type="evidence" value="ECO:0007669"/>
    <property type="project" value="UniProtKB-UniRule"/>
</dbReference>
<keyword evidence="14" id="KW-1185">Reference proteome</keyword>
<keyword evidence="4 10" id="KW-0963">Cytoplasm</keyword>
<keyword evidence="8 10" id="KW-0414">Isoprene biosynthesis</keyword>
<feature type="binding site" evidence="10">
    <location>
        <position position="116"/>
    </location>
    <ligand>
        <name>Mn(2+)</name>
        <dbReference type="ChEBI" id="CHEBI:29035"/>
    </ligand>
</feature>
<dbReference type="GO" id="GO:0050992">
    <property type="term" value="P:dimethylallyl diphosphate biosynthetic process"/>
    <property type="evidence" value="ECO:0007669"/>
    <property type="project" value="UniProtKB-UniRule"/>
</dbReference>
<evidence type="ECO:0000256" key="7">
    <source>
        <dbReference type="ARBA" id="ARBA00023211"/>
    </source>
</evidence>
<comment type="subcellular location">
    <subcellularLocation>
        <location evidence="10">Cytoplasm</location>
    </subcellularLocation>
</comment>
<evidence type="ECO:0000256" key="2">
    <source>
        <dbReference type="ARBA" id="ARBA00007579"/>
    </source>
</evidence>
<dbReference type="PROSITE" id="PS51462">
    <property type="entry name" value="NUDIX"/>
    <property type="match status" value="1"/>
</dbReference>
<comment type="cofactor">
    <cofactor evidence="10">
        <name>Mg(2+)</name>
        <dbReference type="ChEBI" id="CHEBI:18420"/>
    </cofactor>
    <text evidence="10">Binds 1 Mg(2+) ion per subunit. The magnesium ion binds only when substrate is bound.</text>
</comment>
<comment type="pathway">
    <text evidence="1 10">Isoprenoid biosynthesis; dimethylallyl diphosphate biosynthesis; dimethylallyl diphosphate from isopentenyl diphosphate: step 1/1.</text>
</comment>
<evidence type="ECO:0000256" key="4">
    <source>
        <dbReference type="ARBA" id="ARBA00022490"/>
    </source>
</evidence>
<dbReference type="AlphaFoldDB" id="A0A9X3D8K4"/>
<comment type="function">
    <text evidence="10">Catalyzes the 1,3-allylic rearrangement of the homoallylic substrate isopentenyl (IPP) to its highly electrophilic allylic isomer, dimethylallyl diphosphate (DMAPP).</text>
</comment>
<dbReference type="Gene3D" id="3.90.79.10">
    <property type="entry name" value="Nucleoside Triphosphate Pyrophosphohydrolase"/>
    <property type="match status" value="1"/>
</dbReference>
<dbReference type="InterPro" id="IPR000086">
    <property type="entry name" value="NUDIX_hydrolase_dom"/>
</dbReference>
<accession>A0A9X3D8K4</accession>
<dbReference type="NCBIfam" id="NF002995">
    <property type="entry name" value="PRK03759.1"/>
    <property type="match status" value="1"/>
</dbReference>
<feature type="binding site" evidence="10">
    <location>
        <position position="69"/>
    </location>
    <ligand>
        <name>Mn(2+)</name>
        <dbReference type="ChEBI" id="CHEBI:29035"/>
    </ligand>
</feature>
<keyword evidence="9 10" id="KW-0413">Isomerase</keyword>
<proteinExistence type="inferred from homology"/>
<dbReference type="InterPro" id="IPR056375">
    <property type="entry name" value="Idi_bact"/>
</dbReference>
<dbReference type="GO" id="GO:0046872">
    <property type="term" value="F:metal ion binding"/>
    <property type="evidence" value="ECO:0007669"/>
    <property type="project" value="UniProtKB-KW"/>
</dbReference>
<evidence type="ECO:0000313" key="14">
    <source>
        <dbReference type="Proteomes" id="UP001143347"/>
    </source>
</evidence>
<dbReference type="Proteomes" id="UP001143347">
    <property type="component" value="Unassembled WGS sequence"/>
</dbReference>
<keyword evidence="6 10" id="KW-0460">Magnesium</keyword>
<evidence type="ECO:0000256" key="3">
    <source>
        <dbReference type="ARBA" id="ARBA00012057"/>
    </source>
</evidence>
<evidence type="ECO:0000256" key="8">
    <source>
        <dbReference type="ARBA" id="ARBA00023229"/>
    </source>
</evidence>
<dbReference type="EC" id="5.3.3.2" evidence="3 10"/>
<dbReference type="PANTHER" id="PTHR10885:SF0">
    <property type="entry name" value="ISOPENTENYL-DIPHOSPHATE DELTA-ISOMERASE"/>
    <property type="match status" value="1"/>
</dbReference>
<dbReference type="NCBIfam" id="TIGR02150">
    <property type="entry name" value="IPP_isom_1"/>
    <property type="match status" value="1"/>
</dbReference>
<feature type="binding site" evidence="10">
    <location>
        <position position="32"/>
    </location>
    <ligand>
        <name>Mn(2+)</name>
        <dbReference type="ChEBI" id="CHEBI:29035"/>
    </ligand>
</feature>
<dbReference type="InterPro" id="IPR015797">
    <property type="entry name" value="NUDIX_hydrolase-like_dom_sf"/>
</dbReference>
<dbReference type="GO" id="GO:0004452">
    <property type="term" value="F:isopentenyl-diphosphate delta-isomerase activity"/>
    <property type="evidence" value="ECO:0007669"/>
    <property type="project" value="UniProtKB-UniRule"/>
</dbReference>
<feature type="domain" description="Nudix hydrolase" evidence="12">
    <location>
        <begin position="30"/>
        <end position="164"/>
    </location>
</feature>
<evidence type="ECO:0000256" key="1">
    <source>
        <dbReference type="ARBA" id="ARBA00004826"/>
    </source>
</evidence>
<evidence type="ECO:0000256" key="11">
    <source>
        <dbReference type="PIRSR" id="PIRSR018427-1"/>
    </source>
</evidence>
<evidence type="ECO:0000313" key="13">
    <source>
        <dbReference type="EMBL" id="MCX2966805.1"/>
    </source>
</evidence>
<dbReference type="CDD" id="cd02885">
    <property type="entry name" value="NUDIX_IPP_Isomerase"/>
    <property type="match status" value="1"/>
</dbReference>
<dbReference type="InterPro" id="IPR011876">
    <property type="entry name" value="IsopentenylPP_isomerase_typ1"/>
</dbReference>
<evidence type="ECO:0000259" key="12">
    <source>
        <dbReference type="PROSITE" id="PS51462"/>
    </source>
</evidence>
<dbReference type="GO" id="GO:0005737">
    <property type="term" value="C:cytoplasm"/>
    <property type="evidence" value="ECO:0007669"/>
    <property type="project" value="UniProtKB-SubCell"/>
</dbReference>
<comment type="catalytic activity">
    <reaction evidence="10">
        <text>isopentenyl diphosphate = dimethylallyl diphosphate</text>
        <dbReference type="Rhea" id="RHEA:23284"/>
        <dbReference type="ChEBI" id="CHEBI:57623"/>
        <dbReference type="ChEBI" id="CHEBI:128769"/>
        <dbReference type="EC" id="5.3.3.2"/>
    </reaction>
</comment>
<protein>
    <recommendedName>
        <fullName evidence="3 10">Isopentenyl-diphosphate Delta-isomerase</fullName>
        <shortName evidence="10">IPP isomerase</shortName>
        <ecNumber evidence="3 10">5.3.3.2</ecNumber>
    </recommendedName>
    <alternativeName>
        <fullName evidence="10">IPP:DMAPP isomerase</fullName>
    </alternativeName>
    <alternativeName>
        <fullName evidence="10">Isopentenyl pyrophosphate isomerase</fullName>
    </alternativeName>
</protein>
<comment type="cofactor">
    <cofactor evidence="10">
        <name>Mn(2+)</name>
        <dbReference type="ChEBI" id="CHEBI:29035"/>
    </cofactor>
    <text evidence="10">Binds 1 Mn(2+) ion per subunit.</text>
</comment>
<evidence type="ECO:0000256" key="5">
    <source>
        <dbReference type="ARBA" id="ARBA00022723"/>
    </source>
</evidence>
<dbReference type="SUPFAM" id="SSF55811">
    <property type="entry name" value="Nudix"/>
    <property type="match status" value="1"/>
</dbReference>
<sequence length="179" mass="19955">MTNDLVVLVDAERRPRGTAPRGSVHGHDTPLHLAFSCHVVDDVGRILMTRRALGKRTWPGVWTNSFCGHPRPGEPVEDAVRRYAPRELGFEVADLHCVLPDFSYRAVDASGMVENEMCPVYRARPCGSPIPNPDEVMDVVWAPIEDVWASALRTPWVFSPWFVDQVHALGSDPYRGIGV</sequence>